<dbReference type="InterPro" id="IPR016187">
    <property type="entry name" value="CTDL_fold"/>
</dbReference>
<dbReference type="InterPro" id="IPR042095">
    <property type="entry name" value="SUMF_sf"/>
</dbReference>
<dbReference type="PROSITE" id="PS50011">
    <property type="entry name" value="PROTEIN_KINASE_DOM"/>
    <property type="match status" value="1"/>
</dbReference>
<evidence type="ECO:0000256" key="3">
    <source>
        <dbReference type="PROSITE-ProRule" id="PRU10141"/>
    </source>
</evidence>
<dbReference type="Pfam" id="PF00069">
    <property type="entry name" value="Pkinase"/>
    <property type="match status" value="1"/>
</dbReference>
<dbReference type="InterPro" id="IPR017441">
    <property type="entry name" value="Protein_kinase_ATP_BS"/>
</dbReference>
<dbReference type="PANTHER" id="PTHR23150">
    <property type="entry name" value="SULFATASE MODIFYING FACTOR 1, 2"/>
    <property type="match status" value="1"/>
</dbReference>
<feature type="binding site" evidence="3">
    <location>
        <position position="44"/>
    </location>
    <ligand>
        <name>ATP</name>
        <dbReference type="ChEBI" id="CHEBI:30616"/>
    </ligand>
</feature>
<proteinExistence type="predicted"/>
<evidence type="ECO:0000256" key="1">
    <source>
        <dbReference type="ARBA" id="ARBA00022741"/>
    </source>
</evidence>
<reference evidence="5 6" key="1">
    <citation type="submission" date="2024-04" db="EMBL/GenBank/DDBJ databases">
        <title>Okeanomitos corallinicola gen. &amp; sp. nov. (Nostocales, Cyanobacteria), a new toxic marine heterocyst-forming cyanobacterium from a coral reef.</title>
        <authorList>
            <person name="Li H."/>
            <person name="Li R."/>
            <person name="Kang J."/>
            <person name="Hii K.S."/>
            <person name="Mohamed H.F."/>
            <person name="Xu X."/>
            <person name="Luo Z."/>
        </authorList>
    </citation>
    <scope>NUCLEOTIDE SEQUENCE [LARGE SCALE GENOMIC DNA]</scope>
    <source>
        <strain evidence="5 6">TIOX110</strain>
    </source>
</reference>
<keyword evidence="5" id="KW-0808">Transferase</keyword>
<dbReference type="InterPro" id="IPR011009">
    <property type="entry name" value="Kinase-like_dom_sf"/>
</dbReference>
<dbReference type="InterPro" id="IPR005532">
    <property type="entry name" value="SUMF_dom"/>
</dbReference>
<protein>
    <submittedName>
        <fullName evidence="5">Bifunctional serine/threonine-protein kinase/formylglycine-generating enzyme family protein</fullName>
    </submittedName>
</protein>
<dbReference type="Pfam" id="PF03781">
    <property type="entry name" value="FGE-sulfatase"/>
    <property type="match status" value="1"/>
</dbReference>
<dbReference type="InterPro" id="IPR008271">
    <property type="entry name" value="Ser/Thr_kinase_AS"/>
</dbReference>
<dbReference type="PROSITE" id="PS00108">
    <property type="entry name" value="PROTEIN_KINASE_ST"/>
    <property type="match status" value="1"/>
</dbReference>
<keyword evidence="1 3" id="KW-0547">Nucleotide-binding</keyword>
<organism evidence="5 6">
    <name type="scientific">Okeanomitos corallinicola TIOX110</name>
    <dbReference type="NCBI Taxonomy" id="3133117"/>
    <lineage>
        <taxon>Bacteria</taxon>
        <taxon>Bacillati</taxon>
        <taxon>Cyanobacteriota</taxon>
        <taxon>Cyanophyceae</taxon>
        <taxon>Nostocales</taxon>
        <taxon>Aphanizomenonaceae</taxon>
        <taxon>Okeanomitos</taxon>
    </lineage>
</organism>
<dbReference type="PROSITE" id="PS00107">
    <property type="entry name" value="PROTEIN_KINASE_ATP"/>
    <property type="match status" value="1"/>
</dbReference>
<dbReference type="PANTHER" id="PTHR23150:SF19">
    <property type="entry name" value="FORMYLGLYCINE-GENERATING ENZYME"/>
    <property type="match status" value="1"/>
</dbReference>
<keyword evidence="6" id="KW-1185">Reference proteome</keyword>
<dbReference type="GO" id="GO:0016301">
    <property type="term" value="F:kinase activity"/>
    <property type="evidence" value="ECO:0007669"/>
    <property type="project" value="UniProtKB-KW"/>
</dbReference>
<dbReference type="SUPFAM" id="SSF56112">
    <property type="entry name" value="Protein kinase-like (PK-like)"/>
    <property type="match status" value="1"/>
</dbReference>
<accession>A0ABZ2UNF6</accession>
<evidence type="ECO:0000313" key="6">
    <source>
        <dbReference type="Proteomes" id="UP001483337"/>
    </source>
</evidence>
<dbReference type="EMBL" id="CP150886">
    <property type="protein sequence ID" value="WZB86899.1"/>
    <property type="molecule type" value="Genomic_DNA"/>
</dbReference>
<name>A0ABZ2UNF6_9CYAN</name>
<dbReference type="SUPFAM" id="SSF56436">
    <property type="entry name" value="C-type lectin-like"/>
    <property type="match status" value="1"/>
</dbReference>
<keyword evidence="5" id="KW-0418">Kinase</keyword>
<dbReference type="Gene3D" id="1.10.510.10">
    <property type="entry name" value="Transferase(Phosphotransferase) domain 1"/>
    <property type="match status" value="1"/>
</dbReference>
<evidence type="ECO:0000313" key="5">
    <source>
        <dbReference type="EMBL" id="WZB86899.1"/>
    </source>
</evidence>
<dbReference type="InterPro" id="IPR000719">
    <property type="entry name" value="Prot_kinase_dom"/>
</dbReference>
<evidence type="ECO:0000256" key="2">
    <source>
        <dbReference type="ARBA" id="ARBA00022840"/>
    </source>
</evidence>
<dbReference type="CDD" id="cd14014">
    <property type="entry name" value="STKc_PknB_like"/>
    <property type="match status" value="1"/>
</dbReference>
<gene>
    <name evidence="5" type="ORF">WJM97_16100</name>
</gene>
<dbReference type="Gene3D" id="3.90.1580.10">
    <property type="entry name" value="paralog of FGE (formylglycine-generating enzyme)"/>
    <property type="match status" value="1"/>
</dbReference>
<dbReference type="InterPro" id="IPR051043">
    <property type="entry name" value="Sulfatase_Mod_Factor_Kinase"/>
</dbReference>
<dbReference type="Proteomes" id="UP001483337">
    <property type="component" value="Chromosome"/>
</dbReference>
<keyword evidence="2 3" id="KW-0067">ATP-binding</keyword>
<feature type="domain" description="Protein kinase" evidence="4">
    <location>
        <begin position="15"/>
        <end position="297"/>
    </location>
</feature>
<evidence type="ECO:0000259" key="4">
    <source>
        <dbReference type="PROSITE" id="PS50011"/>
    </source>
</evidence>
<dbReference type="SMART" id="SM00220">
    <property type="entry name" value="S_TKc"/>
    <property type="match status" value="1"/>
</dbReference>
<dbReference type="RefSeq" id="WP_353929813.1">
    <property type="nucleotide sequence ID" value="NZ_CP150886.1"/>
</dbReference>
<sequence>MVYFNPGQKIKRGQYEIIEILGQGGFGVTYLAKDDKRKTQVAIKSLNVFSLQQRYRDKNGNSEGFAEFFAEEQDKFNTEAMVLATFDHPHIVKVYPELFQEKIQDAVLSCMVMEYVQGRNLQKYIGSQGTFSESDGLKIIEEIGTALDYIHSKNYLHRDIKPANILLRESDKKAILIDFGLAREVNFAETMSLTNAKTPVFAPPEQFENRSNFTPTLDIYSLAATLYVIIAVDEPPYIPLPSPYLNAKIMLDLKMAIEPPQKYNSQISQKVNDAILKGMELDYRKRPQSMGEWFGYLGIEKPNPPKPPSLQENGDIIASLPPEERFGERLNLKTFNFKVVTTNRKGEIIKRRNQSARYFVEDLGNGVMLEMVEIPAGTFMMGSPENEDGRWNPEGPQHQVTLESFFMGKYPLTQAQYQAILGNNPGSFKGDGSTSLTNQRPVEYVSWDDAVAFCEKLSQKTGKNYKLPSEAQWEYACRAGTTTPFYFGESITPDLVNYNGNYSYADAPKGKYREQTTDVGTFPPNAFGLYDMHGNVWEWCEDSWQDSYINAPIGGSALNRQSDTKTMRGGSWGYFPENCRSACRYGSYRDYHSNFIGFRVVCVVGRLR</sequence>